<dbReference type="PRINTS" id="PR00153">
    <property type="entry name" value="CSAPPISMRASE"/>
</dbReference>
<feature type="chain" id="PRO_5022254390" description="Peptidyl-prolyl cis-trans isomerase" evidence="3">
    <location>
        <begin position="19"/>
        <end position="270"/>
    </location>
</feature>
<evidence type="ECO:0000313" key="6">
    <source>
        <dbReference type="EMBL" id="QDT99832.1"/>
    </source>
</evidence>
<accession>A0A517W3K5</accession>
<dbReference type="EC" id="5.2.1.8" evidence="3"/>
<dbReference type="GO" id="GO:0003755">
    <property type="term" value="F:peptidyl-prolyl cis-trans isomerase activity"/>
    <property type="evidence" value="ECO:0007669"/>
    <property type="project" value="UniProtKB-UniRule"/>
</dbReference>
<dbReference type="SUPFAM" id="SSF50891">
    <property type="entry name" value="Cyclophilin-like"/>
    <property type="match status" value="1"/>
</dbReference>
<gene>
    <name evidence="6" type="primary">ppiB</name>
    <name evidence="6" type="ORF">V144x_53450</name>
</gene>
<dbReference type="Pfam" id="PF00160">
    <property type="entry name" value="Pro_isomerase"/>
    <property type="match status" value="1"/>
</dbReference>
<protein>
    <recommendedName>
        <fullName evidence="3">Peptidyl-prolyl cis-trans isomerase</fullName>
        <shortName evidence="3">PPIase</shortName>
        <ecNumber evidence="3">5.2.1.8</ecNumber>
    </recommendedName>
</protein>
<dbReference type="Proteomes" id="UP000318704">
    <property type="component" value="Chromosome"/>
</dbReference>
<dbReference type="PANTHER" id="PTHR43246">
    <property type="entry name" value="PEPTIDYL-PROLYL CIS-TRANS ISOMERASE CYP38, CHLOROPLASTIC"/>
    <property type="match status" value="1"/>
</dbReference>
<name>A0A517W3K5_9PLAN</name>
<dbReference type="InterPro" id="IPR044665">
    <property type="entry name" value="E_coli_cyclophilin_A-like"/>
</dbReference>
<evidence type="ECO:0000259" key="5">
    <source>
        <dbReference type="PROSITE" id="PS50072"/>
    </source>
</evidence>
<dbReference type="InterPro" id="IPR029000">
    <property type="entry name" value="Cyclophilin-like_dom_sf"/>
</dbReference>
<dbReference type="PROSITE" id="PS50072">
    <property type="entry name" value="CSA_PPIASE_2"/>
    <property type="match status" value="1"/>
</dbReference>
<dbReference type="CDD" id="cd00317">
    <property type="entry name" value="cyclophilin"/>
    <property type="match status" value="1"/>
</dbReference>
<dbReference type="AlphaFoldDB" id="A0A517W3K5"/>
<organism evidence="6 7">
    <name type="scientific">Gimesia aquarii</name>
    <dbReference type="NCBI Taxonomy" id="2527964"/>
    <lineage>
        <taxon>Bacteria</taxon>
        <taxon>Pseudomonadati</taxon>
        <taxon>Planctomycetota</taxon>
        <taxon>Planctomycetia</taxon>
        <taxon>Planctomycetales</taxon>
        <taxon>Planctomycetaceae</taxon>
        <taxon>Gimesia</taxon>
    </lineage>
</organism>
<comment type="similarity">
    <text evidence="3">Belongs to the cyclophilin-type PPIase family.</text>
</comment>
<dbReference type="EMBL" id="CP037920">
    <property type="protein sequence ID" value="QDT99832.1"/>
    <property type="molecule type" value="Genomic_DNA"/>
</dbReference>
<evidence type="ECO:0000256" key="2">
    <source>
        <dbReference type="ARBA" id="ARBA00023235"/>
    </source>
</evidence>
<feature type="signal peptide" evidence="3">
    <location>
        <begin position="1"/>
        <end position="18"/>
    </location>
</feature>
<sequence length="270" mass="29161" precursor="true">MMSRFTPWILCLAVSCLAGCPGETPTASDPEVPQATSQKQLETLPAGGDFQVLLETTKGNIVLDVHPEWSPKGAARFKELVEEGFYNDTAFFRVIDGFMAQIGINGDPAVHAKWKDNNIMDEPVVESNKRGYVSFAKSGLPNSRSTQFFINFGDNSNLDGMGFSPFAQVIEGMDVVDSLYNGYGEGAPSGRGPHQGKLVEGGNAYLKKEFPMLDYIKKATIVDGSAKEGAKPEAAAPDAKADKKPAEPEKKEEAKPEKAAPEKTPAKKDE</sequence>
<evidence type="ECO:0000256" key="3">
    <source>
        <dbReference type="RuleBase" id="RU363019"/>
    </source>
</evidence>
<evidence type="ECO:0000256" key="1">
    <source>
        <dbReference type="ARBA" id="ARBA00023110"/>
    </source>
</evidence>
<feature type="region of interest" description="Disordered" evidence="4">
    <location>
        <begin position="224"/>
        <end position="270"/>
    </location>
</feature>
<reference evidence="6 7" key="1">
    <citation type="submission" date="2019-03" db="EMBL/GenBank/DDBJ databases">
        <title>Deep-cultivation of Planctomycetes and their phenomic and genomic characterization uncovers novel biology.</title>
        <authorList>
            <person name="Wiegand S."/>
            <person name="Jogler M."/>
            <person name="Boedeker C."/>
            <person name="Pinto D."/>
            <person name="Vollmers J."/>
            <person name="Rivas-Marin E."/>
            <person name="Kohn T."/>
            <person name="Peeters S.H."/>
            <person name="Heuer A."/>
            <person name="Rast P."/>
            <person name="Oberbeckmann S."/>
            <person name="Bunk B."/>
            <person name="Jeske O."/>
            <person name="Meyerdierks A."/>
            <person name="Storesund J.E."/>
            <person name="Kallscheuer N."/>
            <person name="Luecker S."/>
            <person name="Lage O.M."/>
            <person name="Pohl T."/>
            <person name="Merkel B.J."/>
            <person name="Hornburger P."/>
            <person name="Mueller R.-W."/>
            <person name="Bruemmer F."/>
            <person name="Labrenz M."/>
            <person name="Spormann A.M."/>
            <person name="Op den Camp H."/>
            <person name="Overmann J."/>
            <person name="Amann R."/>
            <person name="Jetten M.S.M."/>
            <person name="Mascher T."/>
            <person name="Medema M.H."/>
            <person name="Devos D.P."/>
            <person name="Kaster A.-K."/>
            <person name="Ovreas L."/>
            <person name="Rohde M."/>
            <person name="Galperin M.Y."/>
            <person name="Jogler C."/>
        </authorList>
    </citation>
    <scope>NUCLEOTIDE SEQUENCE [LARGE SCALE GENOMIC DNA]</scope>
    <source>
        <strain evidence="6 7">V144</strain>
    </source>
</reference>
<dbReference type="PROSITE" id="PS51257">
    <property type="entry name" value="PROKAR_LIPOPROTEIN"/>
    <property type="match status" value="1"/>
</dbReference>
<feature type="compositionally biased region" description="Basic and acidic residues" evidence="4">
    <location>
        <begin position="239"/>
        <end position="270"/>
    </location>
</feature>
<evidence type="ECO:0000256" key="4">
    <source>
        <dbReference type="SAM" id="MobiDB-lite"/>
    </source>
</evidence>
<dbReference type="KEGG" id="gaw:V144x_53450"/>
<feature type="domain" description="PPIase cyclophilin-type" evidence="5">
    <location>
        <begin position="59"/>
        <end position="181"/>
    </location>
</feature>
<dbReference type="Gene3D" id="2.40.100.10">
    <property type="entry name" value="Cyclophilin-like"/>
    <property type="match status" value="1"/>
</dbReference>
<evidence type="ECO:0000313" key="7">
    <source>
        <dbReference type="Proteomes" id="UP000318704"/>
    </source>
</evidence>
<dbReference type="InterPro" id="IPR002130">
    <property type="entry name" value="Cyclophilin-type_PPIase_dom"/>
</dbReference>
<comment type="function">
    <text evidence="3">PPIases accelerate the folding of proteins. It catalyzes the cis-trans isomerization of proline imidic peptide bonds in oligopeptides.</text>
</comment>
<keyword evidence="1 3" id="KW-0697">Rotamase</keyword>
<comment type="catalytic activity">
    <reaction evidence="3">
        <text>[protein]-peptidylproline (omega=180) = [protein]-peptidylproline (omega=0)</text>
        <dbReference type="Rhea" id="RHEA:16237"/>
        <dbReference type="Rhea" id="RHEA-COMP:10747"/>
        <dbReference type="Rhea" id="RHEA-COMP:10748"/>
        <dbReference type="ChEBI" id="CHEBI:83833"/>
        <dbReference type="ChEBI" id="CHEBI:83834"/>
        <dbReference type="EC" id="5.2.1.8"/>
    </reaction>
</comment>
<keyword evidence="3" id="KW-0732">Signal</keyword>
<keyword evidence="2 3" id="KW-0413">Isomerase</keyword>
<proteinExistence type="inferred from homology"/>